<dbReference type="AlphaFoldDB" id="A0A9X1M4E8"/>
<evidence type="ECO:0000313" key="3">
    <source>
        <dbReference type="EMBL" id="MCC3271238.1"/>
    </source>
</evidence>
<evidence type="ECO:0000313" key="6">
    <source>
        <dbReference type="Proteomes" id="UP001155145"/>
    </source>
</evidence>
<feature type="compositionally biased region" description="Pro residues" evidence="1">
    <location>
        <begin position="58"/>
        <end position="74"/>
    </location>
</feature>
<feature type="compositionally biased region" description="Pro residues" evidence="1">
    <location>
        <begin position="34"/>
        <end position="48"/>
    </location>
</feature>
<feature type="compositionally biased region" description="Polar residues" evidence="1">
    <location>
        <begin position="708"/>
        <end position="717"/>
    </location>
</feature>
<dbReference type="EMBL" id="JAJFZT010000001">
    <property type="protein sequence ID" value="MCC3271238.1"/>
    <property type="molecule type" value="Genomic_DNA"/>
</dbReference>
<dbReference type="Gene3D" id="3.40.390.10">
    <property type="entry name" value="Collagenase (Catalytic Domain)"/>
    <property type="match status" value="1"/>
</dbReference>
<feature type="compositionally biased region" description="Acidic residues" evidence="1">
    <location>
        <begin position="92"/>
        <end position="108"/>
    </location>
</feature>
<feature type="region of interest" description="Disordered" evidence="1">
    <location>
        <begin position="28"/>
        <end position="133"/>
    </location>
</feature>
<evidence type="ECO:0000313" key="4">
    <source>
        <dbReference type="EMBL" id="UON90971.1"/>
    </source>
</evidence>
<organism evidence="3 6">
    <name type="scientific">Arthrobacter zhangbolii</name>
    <dbReference type="NCBI Taxonomy" id="2886936"/>
    <lineage>
        <taxon>Bacteria</taxon>
        <taxon>Bacillati</taxon>
        <taxon>Actinomycetota</taxon>
        <taxon>Actinomycetes</taxon>
        <taxon>Micrococcales</taxon>
        <taxon>Micrococcaceae</taxon>
        <taxon>Arthrobacter</taxon>
    </lineage>
</organism>
<dbReference type="InterPro" id="IPR028994">
    <property type="entry name" value="Integrin_alpha_N"/>
</dbReference>
<keyword evidence="5" id="KW-1185">Reference proteome</keyword>
<reference evidence="3" key="1">
    <citation type="submission" date="2021-10" db="EMBL/GenBank/DDBJ databases">
        <title>Novel species in genus Arthrobacter.</title>
        <authorList>
            <person name="Liu Y."/>
        </authorList>
    </citation>
    <scope>NUCLEOTIDE SEQUENCE</scope>
    <source>
        <strain evidence="5">zg-Y462</strain>
        <strain evidence="3">Zg-Y462</strain>
    </source>
</reference>
<evidence type="ECO:0000313" key="5">
    <source>
        <dbReference type="Proteomes" id="UP000829758"/>
    </source>
</evidence>
<feature type="region of interest" description="Disordered" evidence="1">
    <location>
        <begin position="701"/>
        <end position="724"/>
    </location>
</feature>
<keyword evidence="2" id="KW-0732">Signal</keyword>
<evidence type="ECO:0000256" key="2">
    <source>
        <dbReference type="SAM" id="SignalP"/>
    </source>
</evidence>
<proteinExistence type="predicted"/>
<protein>
    <submittedName>
        <fullName evidence="3">Uncharacterized protein</fullName>
    </submittedName>
</protein>
<dbReference type="Proteomes" id="UP000829758">
    <property type="component" value="Chromosome"/>
</dbReference>
<sequence length="724" mass="75734">MKSAKLALLALLATALTAGGLPAQSYGDLTPGPSASPVPATAPSPVAPTPGVGGLPADPAPEELPVPAEAPPLTAPDAAETEPAEPTPAATEPEEQDAEHTEAEEDPGFDPVVGGGFPVPGPNTPMVTDPDGTVRSAVETDISAMHDHDHGQAQSFSSQSGGASTLGAAARSGTIQVTLVFATLTDNRGGVDQAAAKNSIVKANEYWRAASNGRLGMSIVETKTLKSTANSRQDYGAMMNTIRKDLRWYEEANEALVVFVPAPELRSGGYGGILGGGWTSGPTSGSVLMPKPSGFTNNVVTHELGHVLGLLHANSLKCNNGRSDIWINSSGKWADGACTSREYGDTSDLMGYAQYNLPMINSYFWDSGAFGRGDEILDAGTPTQAKTYSLRPWAGSASNRAVKFRDISGETYYLELRMPVGYDTATATGGNRGVKIVKADLANSWAVNSLIVSPNTRDFAGYVNTNSTWQAGQTFTTHAGTTVKINSVSSSSASITVTPKTASLYFNSTPVAGTTLGTSDDQFLSCDWDGDGIATPAMFRNGVWTLRKTLTGSASFPTFAFGATGDQPICGDWDGDGRETVGVYRKGKVFLKNSNSNGPADGQIYFGASGDTAVVGDWDGDGCDTLGVARSERGSNRFYLTNSNIRPNVHGTFLLGNAGDIPVSGDWNRDGFATVGVMRRNVWYLSNSNLKVKADQTLAFGNPGDSPMTGQWSRNSGTGLGVAR</sequence>
<name>A0A9X1M4E8_9MICC</name>
<dbReference type="InterPro" id="IPR024079">
    <property type="entry name" value="MetalloPept_cat_dom_sf"/>
</dbReference>
<gene>
    <name evidence="3" type="ORF">LJ755_00640</name>
    <name evidence="4" type="ORF">MUK71_10045</name>
</gene>
<dbReference type="RefSeq" id="WP_227927665.1">
    <property type="nucleotide sequence ID" value="NZ_CP094984.1"/>
</dbReference>
<dbReference type="SUPFAM" id="SSF55486">
    <property type="entry name" value="Metalloproteases ('zincins'), catalytic domain"/>
    <property type="match status" value="1"/>
</dbReference>
<dbReference type="EMBL" id="CP094984">
    <property type="protein sequence ID" value="UON90971.1"/>
    <property type="molecule type" value="Genomic_DNA"/>
</dbReference>
<dbReference type="GO" id="GO:0008237">
    <property type="term" value="F:metallopeptidase activity"/>
    <property type="evidence" value="ECO:0007669"/>
    <property type="project" value="InterPro"/>
</dbReference>
<accession>A0A9X1M4E8</accession>
<dbReference type="Proteomes" id="UP001155145">
    <property type="component" value="Unassembled WGS sequence"/>
</dbReference>
<feature type="signal peptide" evidence="2">
    <location>
        <begin position="1"/>
        <end position="23"/>
    </location>
</feature>
<dbReference type="SUPFAM" id="SSF69318">
    <property type="entry name" value="Integrin alpha N-terminal domain"/>
    <property type="match status" value="1"/>
</dbReference>
<feature type="chain" id="PRO_5040983650" evidence="2">
    <location>
        <begin position="24"/>
        <end position="724"/>
    </location>
</feature>
<evidence type="ECO:0000256" key="1">
    <source>
        <dbReference type="SAM" id="MobiDB-lite"/>
    </source>
</evidence>